<proteinExistence type="predicted"/>
<gene>
    <name evidence="3" type="ORF">IFO67_01345</name>
</gene>
<organism evidence="3 4">
    <name type="scientific">Thauera sedimentorum</name>
    <dbReference type="NCBI Taxonomy" id="2767595"/>
    <lineage>
        <taxon>Bacteria</taxon>
        <taxon>Pseudomonadati</taxon>
        <taxon>Pseudomonadota</taxon>
        <taxon>Betaproteobacteria</taxon>
        <taxon>Rhodocyclales</taxon>
        <taxon>Zoogloeaceae</taxon>
        <taxon>Thauera</taxon>
    </lineage>
</organism>
<name>A0ABR9B5S2_9RHOO</name>
<evidence type="ECO:0000313" key="4">
    <source>
        <dbReference type="Proteomes" id="UP000603602"/>
    </source>
</evidence>
<keyword evidence="4" id="KW-1185">Reference proteome</keyword>
<dbReference type="Proteomes" id="UP000603602">
    <property type="component" value="Unassembled WGS sequence"/>
</dbReference>
<protein>
    <recommendedName>
        <fullName evidence="2">Winged helix-turn-helix domain-containing protein</fullName>
    </recommendedName>
</protein>
<evidence type="ECO:0000313" key="3">
    <source>
        <dbReference type="EMBL" id="MBD8501521.1"/>
    </source>
</evidence>
<feature type="domain" description="Winged helix-turn-helix" evidence="2">
    <location>
        <begin position="44"/>
        <end position="105"/>
    </location>
</feature>
<dbReference type="RefSeq" id="WP_187716370.1">
    <property type="nucleotide sequence ID" value="NZ_JACTAH010000001.1"/>
</dbReference>
<sequence length="130" mass="14316">MKTPTFAERPASLDNARGQAGEVGTAETTQGQFSYPRPTSVKGRVLADLLDGLHITHMDVWNRHGSSRAAHHVLRLRQAGFPVETRDIIVPTRDGRNACIAEYSLPRLTIEQAGERGRRFVEAARAGVRS</sequence>
<accession>A0ABR9B5S2</accession>
<dbReference type="Pfam" id="PF14090">
    <property type="entry name" value="HTH_39"/>
    <property type="match status" value="1"/>
</dbReference>
<reference evidence="4" key="1">
    <citation type="submission" date="2023-07" db="EMBL/GenBank/DDBJ databases">
        <title>Thauera sp. CAU 1555 isolated from sand of Yaerae Beach.</title>
        <authorList>
            <person name="Kim W."/>
        </authorList>
    </citation>
    <scope>NUCLEOTIDE SEQUENCE [LARGE SCALE GENOMIC DNA]</scope>
    <source>
        <strain evidence="4">CAU 1555</strain>
    </source>
</reference>
<feature type="region of interest" description="Disordered" evidence="1">
    <location>
        <begin position="1"/>
        <end position="38"/>
    </location>
</feature>
<evidence type="ECO:0000259" key="2">
    <source>
        <dbReference type="Pfam" id="PF14090"/>
    </source>
</evidence>
<evidence type="ECO:0000256" key="1">
    <source>
        <dbReference type="SAM" id="MobiDB-lite"/>
    </source>
</evidence>
<comment type="caution">
    <text evidence="3">The sequence shown here is derived from an EMBL/GenBank/DDBJ whole genome shotgun (WGS) entry which is preliminary data.</text>
</comment>
<dbReference type="EMBL" id="JACYTO010000001">
    <property type="protein sequence ID" value="MBD8501521.1"/>
    <property type="molecule type" value="Genomic_DNA"/>
</dbReference>
<dbReference type="InterPro" id="IPR055245">
    <property type="entry name" value="HTH_proteobacteria"/>
</dbReference>